<dbReference type="SMART" id="SM00382">
    <property type="entry name" value="AAA"/>
    <property type="match status" value="1"/>
</dbReference>
<dbReference type="Pfam" id="PF00437">
    <property type="entry name" value="T2SSE"/>
    <property type="match status" value="1"/>
</dbReference>
<dbReference type="NCBIfam" id="TIGR02533">
    <property type="entry name" value="type_II_gspE"/>
    <property type="match status" value="1"/>
</dbReference>
<comment type="similarity">
    <text evidence="1">Belongs to the GSP E family.</text>
</comment>
<dbReference type="Gene3D" id="3.30.450.90">
    <property type="match status" value="1"/>
</dbReference>
<accession>A0ABV6Z4C2</accession>
<sequence>MFKRIGQILVELTALTAEHIELALERQRSDPQHRLGEILLQEKAITQDQLLEALAQQFQLPLWNGPLDERVDIQLFREIPTKFIKKHRVLPFSLVDGQLTIGVADPTDLGALDELAVLLAARPMPVLCKDVEILKAINRLQEETVSTPESVIDDLSTEELDRFTLGIDEPENLLDSVDDAPIIKLVNLIFSQAVRDRASDIHIEPYERELKVRYRIDGFLYDRLTPPKSFQSNIISRIKVLSNLDIAEKRLPQDGRIKLRIGEKDIDVRVSIVPTSHGERVAMRLLDRTSIMLGLDEIGLNPGELEFVAKNIRQSHGIILVTGPTGSGKTTSLYAALTEINSVEKNIITVEDPIEYQLRGIGQIQVSPKIGLTFARGLRSILRQDPDVIMVGEIRDLETAEIAIQASLTGHLVLSTLHTNDSASAFTRLIDMGIEPFLVSSSLLSIMAQRLVRVLCSNCKIPVPPQEAFIRNFELSDTLDKKPLNFYQSAACNNCYQTGFIGRTGIYEILAVTNAIQRKIMDRSDASTIKEVARAEGMQTLKMSGARKVLTGATSVEEVLRVVSE</sequence>
<dbReference type="Proteomes" id="UP001594351">
    <property type="component" value="Unassembled WGS sequence"/>
</dbReference>
<evidence type="ECO:0000256" key="2">
    <source>
        <dbReference type="ARBA" id="ARBA00022448"/>
    </source>
</evidence>
<dbReference type="Pfam" id="PF05157">
    <property type="entry name" value="MshEN"/>
    <property type="match status" value="1"/>
</dbReference>
<reference evidence="10 11" key="1">
    <citation type="submission" date="2024-09" db="EMBL/GenBank/DDBJ databases">
        <title>Laminarin stimulates single cell rates of sulfate reduction while oxygen inhibits transcriptomic activity in coastal marine sediment.</title>
        <authorList>
            <person name="Lindsay M."/>
            <person name="Orcutt B."/>
            <person name="Emerson D."/>
            <person name="Stepanauskas R."/>
            <person name="D'Angelo T."/>
        </authorList>
    </citation>
    <scope>NUCLEOTIDE SEQUENCE [LARGE SCALE GENOMIC DNA]</scope>
    <source>
        <strain evidence="10">SAG AM-311-K15</strain>
    </source>
</reference>
<dbReference type="PROSITE" id="PS00662">
    <property type="entry name" value="T2SP_E"/>
    <property type="match status" value="1"/>
</dbReference>
<evidence type="ECO:0000259" key="9">
    <source>
        <dbReference type="PROSITE" id="PS00662"/>
    </source>
</evidence>
<evidence type="ECO:0000256" key="1">
    <source>
        <dbReference type="ARBA" id="ARBA00006611"/>
    </source>
</evidence>
<evidence type="ECO:0000256" key="3">
    <source>
        <dbReference type="ARBA" id="ARBA00022741"/>
    </source>
</evidence>
<dbReference type="SUPFAM" id="SSF52540">
    <property type="entry name" value="P-loop containing nucleoside triphosphate hydrolases"/>
    <property type="match status" value="1"/>
</dbReference>
<evidence type="ECO:0000256" key="5">
    <source>
        <dbReference type="ARBA" id="ARBA00022927"/>
    </source>
</evidence>
<dbReference type="Gene3D" id="3.30.300.160">
    <property type="entry name" value="Type II secretion system, protein E, N-terminal domain"/>
    <property type="match status" value="1"/>
</dbReference>
<gene>
    <name evidence="10" type="primary">gspE</name>
    <name evidence="10" type="ORF">ACFL27_24110</name>
</gene>
<keyword evidence="11" id="KW-1185">Reference proteome</keyword>
<dbReference type="InterPro" id="IPR001482">
    <property type="entry name" value="T2SS/T4SS_dom"/>
</dbReference>
<evidence type="ECO:0000256" key="7">
    <source>
        <dbReference type="ARBA" id="ARBA00024382"/>
    </source>
</evidence>
<dbReference type="EMBL" id="JBHPBY010000466">
    <property type="protein sequence ID" value="MFC1853295.1"/>
    <property type="molecule type" value="Genomic_DNA"/>
</dbReference>
<evidence type="ECO:0000313" key="10">
    <source>
        <dbReference type="EMBL" id="MFC1853295.1"/>
    </source>
</evidence>
<dbReference type="Gene3D" id="3.40.50.300">
    <property type="entry name" value="P-loop containing nucleotide triphosphate hydrolases"/>
    <property type="match status" value="1"/>
</dbReference>
<dbReference type="PANTHER" id="PTHR30258:SF2">
    <property type="entry name" value="COMG OPERON PROTEIN 1"/>
    <property type="match status" value="1"/>
</dbReference>
<feature type="domain" description="Bacterial type II secretion system protein E" evidence="9">
    <location>
        <begin position="382"/>
        <end position="396"/>
    </location>
</feature>
<dbReference type="EC" id="7.4.2.8" evidence="7"/>
<dbReference type="InterPro" id="IPR007831">
    <property type="entry name" value="T2SS_GspE_N"/>
</dbReference>
<dbReference type="InterPro" id="IPR013369">
    <property type="entry name" value="T2SS_GspE"/>
</dbReference>
<evidence type="ECO:0000313" key="11">
    <source>
        <dbReference type="Proteomes" id="UP001594351"/>
    </source>
</evidence>
<comment type="catalytic activity">
    <reaction evidence="8">
        <text>ATP + H2O + cellular proteinSide 1 = ADP + phosphate + cellular proteinSide 2.</text>
        <dbReference type="EC" id="7.4.2.8"/>
    </reaction>
</comment>
<evidence type="ECO:0000256" key="6">
    <source>
        <dbReference type="ARBA" id="ARBA00022967"/>
    </source>
</evidence>
<dbReference type="PANTHER" id="PTHR30258">
    <property type="entry name" value="TYPE II SECRETION SYSTEM PROTEIN GSPE-RELATED"/>
    <property type="match status" value="1"/>
</dbReference>
<name>A0ABV6Z4C2_UNCC1</name>
<organism evidence="10 11">
    <name type="scientific">candidate division CSSED10-310 bacterium</name>
    <dbReference type="NCBI Taxonomy" id="2855610"/>
    <lineage>
        <taxon>Bacteria</taxon>
        <taxon>Bacteria division CSSED10-310</taxon>
    </lineage>
</organism>
<comment type="caution">
    <text evidence="10">The sequence shown here is derived from an EMBL/GenBank/DDBJ whole genome shotgun (WGS) entry which is preliminary data.</text>
</comment>
<dbReference type="InterPro" id="IPR027417">
    <property type="entry name" value="P-loop_NTPase"/>
</dbReference>
<protein>
    <recommendedName>
        <fullName evidence="7">protein-secreting ATPase</fullName>
        <ecNumber evidence="7">7.4.2.8</ecNumber>
    </recommendedName>
</protein>
<keyword evidence="6" id="KW-1278">Translocase</keyword>
<keyword evidence="3" id="KW-0547">Nucleotide-binding</keyword>
<dbReference type="SUPFAM" id="SSF160246">
    <property type="entry name" value="EspE N-terminal domain-like"/>
    <property type="match status" value="1"/>
</dbReference>
<evidence type="ECO:0000256" key="8">
    <source>
        <dbReference type="ARBA" id="ARBA00034006"/>
    </source>
</evidence>
<proteinExistence type="inferred from homology"/>
<dbReference type="InterPro" id="IPR003593">
    <property type="entry name" value="AAA+_ATPase"/>
</dbReference>
<keyword evidence="5" id="KW-0653">Protein transport</keyword>
<dbReference type="InterPro" id="IPR037257">
    <property type="entry name" value="T2SS_E_N_sf"/>
</dbReference>
<keyword evidence="4" id="KW-0067">ATP-binding</keyword>
<evidence type="ECO:0000256" key="4">
    <source>
        <dbReference type="ARBA" id="ARBA00022840"/>
    </source>
</evidence>
<keyword evidence="2" id="KW-0813">Transport</keyword>
<dbReference type="CDD" id="cd01129">
    <property type="entry name" value="PulE-GspE-like"/>
    <property type="match status" value="1"/>
</dbReference>